<keyword evidence="2" id="KW-1185">Reference proteome</keyword>
<proteinExistence type="predicted"/>
<gene>
    <name evidence="1" type="ORF">R1523_13245</name>
</gene>
<evidence type="ECO:0000313" key="1">
    <source>
        <dbReference type="EMBL" id="MDV4186466.1"/>
    </source>
</evidence>
<organism evidence="1 2">
    <name type="scientific">Rhizobium brockwellii</name>
    <dbReference type="NCBI Taxonomy" id="3019932"/>
    <lineage>
        <taxon>Bacteria</taxon>
        <taxon>Pseudomonadati</taxon>
        <taxon>Pseudomonadota</taxon>
        <taxon>Alphaproteobacteria</taxon>
        <taxon>Hyphomicrobiales</taxon>
        <taxon>Rhizobiaceae</taxon>
        <taxon>Rhizobium/Agrobacterium group</taxon>
        <taxon>Rhizobium</taxon>
    </lineage>
</organism>
<name>A0ABU3YKW5_9HYPH</name>
<protein>
    <submittedName>
        <fullName evidence="1">Nuclear transport factor 2 family protein</fullName>
    </submittedName>
</protein>
<dbReference type="Proteomes" id="UP001187203">
    <property type="component" value="Unassembled WGS sequence"/>
</dbReference>
<reference evidence="2" key="1">
    <citation type="journal article" date="2023" name="Int. J. Mol. Sci.">
        <title>Genomic and Metabolic Characterization of Plant Growth-Promoting Rhizobacteria Isolated from Nodules of Clovers Grown in Non-Farmed Soil.</title>
        <authorList>
            <person name="Wojcik M."/>
            <person name="Koper P."/>
            <person name="Zebracki K."/>
            <person name="Marczak M."/>
            <person name="Mazur A."/>
        </authorList>
    </citation>
    <scope>NUCLEOTIDE SEQUENCE [LARGE SCALE GENOMIC DNA]</scope>
    <source>
        <strain evidence="2">KB12</strain>
    </source>
</reference>
<dbReference type="EMBL" id="JAWJWI010000005">
    <property type="protein sequence ID" value="MDV4186466.1"/>
    <property type="molecule type" value="Genomic_DNA"/>
</dbReference>
<dbReference type="Gene3D" id="3.10.450.50">
    <property type="match status" value="1"/>
</dbReference>
<sequence>MTATTLRAKADALITATNAFDTEAAVTLFTPDAVIDDPSTDHSFDGHAGIRDYDLRRKLTEFCQLLLAGFRRGWGRIPTRCSTILGRVKIEIDELRAHAPLFKETLMKEGCLYVILNRYGPVIEASLRSTTVTE</sequence>
<accession>A0ABU3YKW5</accession>
<comment type="caution">
    <text evidence="1">The sequence shown here is derived from an EMBL/GenBank/DDBJ whole genome shotgun (WGS) entry which is preliminary data.</text>
</comment>
<dbReference type="SUPFAM" id="SSF54427">
    <property type="entry name" value="NTF2-like"/>
    <property type="match status" value="1"/>
</dbReference>
<dbReference type="InterPro" id="IPR032710">
    <property type="entry name" value="NTF2-like_dom_sf"/>
</dbReference>
<evidence type="ECO:0000313" key="2">
    <source>
        <dbReference type="Proteomes" id="UP001187203"/>
    </source>
</evidence>